<name>A0A9D2T256_9FIRM</name>
<dbReference type="InterPro" id="IPR024747">
    <property type="entry name" value="Pyridox_Oxase-rel"/>
</dbReference>
<gene>
    <name evidence="1" type="ORF">H9756_03730</name>
</gene>
<proteinExistence type="predicted"/>
<reference evidence="1" key="2">
    <citation type="submission" date="2021-04" db="EMBL/GenBank/DDBJ databases">
        <authorList>
            <person name="Gilroy R."/>
        </authorList>
    </citation>
    <scope>NUCLEOTIDE SEQUENCE</scope>
    <source>
        <strain evidence="1">CHK165-2605</strain>
    </source>
</reference>
<accession>A0A9D2T256</accession>
<protein>
    <submittedName>
        <fullName evidence="1">Pyridoxamine 5'-phosphate oxidase family protein</fullName>
    </submittedName>
</protein>
<dbReference type="EMBL" id="DWWI01000079">
    <property type="protein sequence ID" value="HJC42779.1"/>
    <property type="molecule type" value="Genomic_DNA"/>
</dbReference>
<dbReference type="Gene3D" id="2.30.110.10">
    <property type="entry name" value="Electron Transport, Fmn-binding Protein, Chain A"/>
    <property type="match status" value="1"/>
</dbReference>
<dbReference type="AlphaFoldDB" id="A0A9D2T256"/>
<organism evidence="1 2">
    <name type="scientific">Candidatus Mediterraneibacter gallistercoris</name>
    <dbReference type="NCBI Taxonomy" id="2838671"/>
    <lineage>
        <taxon>Bacteria</taxon>
        <taxon>Bacillati</taxon>
        <taxon>Bacillota</taxon>
        <taxon>Clostridia</taxon>
        <taxon>Lachnospirales</taxon>
        <taxon>Lachnospiraceae</taxon>
        <taxon>Mediterraneibacter</taxon>
    </lineage>
</organism>
<sequence length="168" mass="19525">MRKMRLSKRKITDMNTIREILEECDVVRLGLRDNEGMFIVPVNYGYDLEIYEDRTELKLYIHGSGEGRKADAIAVDPLAAIEMDCRHQIITGDYTCSYSYAYRSIMGSGTITRLEADDDKRYALEKLMEHMAPTAELEFSPEMLARTAVYRIDVEYFTGKERRQKTEK</sequence>
<reference evidence="1" key="1">
    <citation type="journal article" date="2021" name="PeerJ">
        <title>Extensive microbial diversity within the chicken gut microbiome revealed by metagenomics and culture.</title>
        <authorList>
            <person name="Gilroy R."/>
            <person name="Ravi A."/>
            <person name="Getino M."/>
            <person name="Pursley I."/>
            <person name="Horton D.L."/>
            <person name="Alikhan N.F."/>
            <person name="Baker D."/>
            <person name="Gharbi K."/>
            <person name="Hall N."/>
            <person name="Watson M."/>
            <person name="Adriaenssens E.M."/>
            <person name="Foster-Nyarko E."/>
            <person name="Jarju S."/>
            <person name="Secka A."/>
            <person name="Antonio M."/>
            <person name="Oren A."/>
            <person name="Chaudhuri R.R."/>
            <person name="La Ragione R."/>
            <person name="Hildebrand F."/>
            <person name="Pallen M.J."/>
        </authorList>
    </citation>
    <scope>NUCLEOTIDE SEQUENCE</scope>
    <source>
        <strain evidence="1">CHK165-2605</strain>
    </source>
</reference>
<evidence type="ECO:0000313" key="2">
    <source>
        <dbReference type="Proteomes" id="UP000823895"/>
    </source>
</evidence>
<dbReference type="PANTHER" id="PTHR34071">
    <property type="entry name" value="5-NITROIMIDAZOLE ANTIBIOTICS RESISTANCE PROTEIN, NIMA-FAMILY-RELATED PROTEIN-RELATED"/>
    <property type="match status" value="1"/>
</dbReference>
<dbReference type="Pfam" id="PF12900">
    <property type="entry name" value="Pyridox_ox_2"/>
    <property type="match status" value="1"/>
</dbReference>
<dbReference type="Proteomes" id="UP000823895">
    <property type="component" value="Unassembled WGS sequence"/>
</dbReference>
<dbReference type="InterPro" id="IPR012349">
    <property type="entry name" value="Split_barrel_FMN-bd"/>
</dbReference>
<evidence type="ECO:0000313" key="1">
    <source>
        <dbReference type="EMBL" id="HJC42779.1"/>
    </source>
</evidence>
<dbReference type="SUPFAM" id="SSF50475">
    <property type="entry name" value="FMN-binding split barrel"/>
    <property type="match status" value="1"/>
</dbReference>
<comment type="caution">
    <text evidence="1">The sequence shown here is derived from an EMBL/GenBank/DDBJ whole genome shotgun (WGS) entry which is preliminary data.</text>
</comment>
<dbReference type="PANTHER" id="PTHR34071:SF2">
    <property type="entry name" value="FLAVIN-NUCLEOTIDE-BINDING PROTEIN"/>
    <property type="match status" value="1"/>
</dbReference>